<protein>
    <submittedName>
        <fullName evidence="1">Uncharacterized protein</fullName>
    </submittedName>
</protein>
<dbReference type="AlphaFoldDB" id="A0A6G1J460"/>
<keyword evidence="2" id="KW-1185">Reference proteome</keyword>
<dbReference type="EMBL" id="MU005580">
    <property type="protein sequence ID" value="KAF2685000.1"/>
    <property type="molecule type" value="Genomic_DNA"/>
</dbReference>
<evidence type="ECO:0000313" key="2">
    <source>
        <dbReference type="Proteomes" id="UP000799291"/>
    </source>
</evidence>
<name>A0A6G1J460_9PLEO</name>
<proteinExistence type="predicted"/>
<sequence>MVYRHSRCSCGSMCSLPLALAGYHSGRGRERGWYRCSRCNSCSLCSSCFRLGRFFSRRRMPFQRSVRNPL</sequence>
<gene>
    <name evidence="1" type="ORF">K458DRAFT_431243</name>
</gene>
<evidence type="ECO:0000313" key="1">
    <source>
        <dbReference type="EMBL" id="KAF2685000.1"/>
    </source>
</evidence>
<organism evidence="1 2">
    <name type="scientific">Lentithecium fluviatile CBS 122367</name>
    <dbReference type="NCBI Taxonomy" id="1168545"/>
    <lineage>
        <taxon>Eukaryota</taxon>
        <taxon>Fungi</taxon>
        <taxon>Dikarya</taxon>
        <taxon>Ascomycota</taxon>
        <taxon>Pezizomycotina</taxon>
        <taxon>Dothideomycetes</taxon>
        <taxon>Pleosporomycetidae</taxon>
        <taxon>Pleosporales</taxon>
        <taxon>Massarineae</taxon>
        <taxon>Lentitheciaceae</taxon>
        <taxon>Lentithecium</taxon>
    </lineage>
</organism>
<dbReference type="Proteomes" id="UP000799291">
    <property type="component" value="Unassembled WGS sequence"/>
</dbReference>
<reference evidence="1" key="1">
    <citation type="journal article" date="2020" name="Stud. Mycol.">
        <title>101 Dothideomycetes genomes: a test case for predicting lifestyles and emergence of pathogens.</title>
        <authorList>
            <person name="Haridas S."/>
            <person name="Albert R."/>
            <person name="Binder M."/>
            <person name="Bloem J."/>
            <person name="Labutti K."/>
            <person name="Salamov A."/>
            <person name="Andreopoulos B."/>
            <person name="Baker S."/>
            <person name="Barry K."/>
            <person name="Bills G."/>
            <person name="Bluhm B."/>
            <person name="Cannon C."/>
            <person name="Castanera R."/>
            <person name="Culley D."/>
            <person name="Daum C."/>
            <person name="Ezra D."/>
            <person name="Gonzalez J."/>
            <person name="Henrissat B."/>
            <person name="Kuo A."/>
            <person name="Liang C."/>
            <person name="Lipzen A."/>
            <person name="Lutzoni F."/>
            <person name="Magnuson J."/>
            <person name="Mondo S."/>
            <person name="Nolan M."/>
            <person name="Ohm R."/>
            <person name="Pangilinan J."/>
            <person name="Park H.-J."/>
            <person name="Ramirez L."/>
            <person name="Alfaro M."/>
            <person name="Sun H."/>
            <person name="Tritt A."/>
            <person name="Yoshinaga Y."/>
            <person name="Zwiers L.-H."/>
            <person name="Turgeon B."/>
            <person name="Goodwin S."/>
            <person name="Spatafora J."/>
            <person name="Crous P."/>
            <person name="Grigoriev I."/>
        </authorList>
    </citation>
    <scope>NUCLEOTIDE SEQUENCE</scope>
    <source>
        <strain evidence="1">CBS 122367</strain>
    </source>
</reference>
<accession>A0A6G1J460</accession>